<dbReference type="PANTHER" id="PTHR43562:SF3">
    <property type="entry name" value="SODIUM ION_PROTON EXCHANGER (EUROFUNG)"/>
    <property type="match status" value="1"/>
</dbReference>
<feature type="transmembrane region" description="Helical" evidence="11">
    <location>
        <begin position="82"/>
        <end position="101"/>
    </location>
</feature>
<name>A0A0M2SY22_9BACI</name>
<evidence type="ECO:0000256" key="3">
    <source>
        <dbReference type="ARBA" id="ARBA00022448"/>
    </source>
</evidence>
<feature type="transmembrane region" description="Helical" evidence="11">
    <location>
        <begin position="321"/>
        <end position="341"/>
    </location>
</feature>
<feature type="transmembrane region" description="Helical" evidence="11">
    <location>
        <begin position="143"/>
        <end position="168"/>
    </location>
</feature>
<feature type="transmembrane region" description="Helical" evidence="11">
    <location>
        <begin position="51"/>
        <end position="70"/>
    </location>
</feature>
<dbReference type="InterPro" id="IPR038770">
    <property type="entry name" value="Na+/solute_symporter_sf"/>
</dbReference>
<feature type="transmembrane region" description="Helical" evidence="11">
    <location>
        <begin position="353"/>
        <end position="373"/>
    </location>
</feature>
<evidence type="ECO:0000256" key="8">
    <source>
        <dbReference type="ARBA" id="ARBA00023065"/>
    </source>
</evidence>
<evidence type="ECO:0000256" key="2">
    <source>
        <dbReference type="ARBA" id="ARBA00005551"/>
    </source>
</evidence>
<dbReference type="GO" id="GO:1902600">
    <property type="term" value="P:proton transmembrane transport"/>
    <property type="evidence" value="ECO:0007669"/>
    <property type="project" value="InterPro"/>
</dbReference>
<keyword evidence="10" id="KW-0739">Sodium transport</keyword>
<dbReference type="Gene3D" id="1.20.1530.20">
    <property type="match status" value="1"/>
</dbReference>
<comment type="caution">
    <text evidence="13">The sequence shown here is derived from an EMBL/GenBank/DDBJ whole genome shotgun (WGS) entry which is preliminary data.</text>
</comment>
<evidence type="ECO:0000256" key="6">
    <source>
        <dbReference type="ARBA" id="ARBA00022989"/>
    </source>
</evidence>
<sequence length="389" mass="41297">MVILQIVLILLATKIAGQLSIKLGQPSVLGKIIVGIILGPALLGWVHDSEIITVFSQIGVLLLMFLAGLETDLNDLNENKKAAVLVAVGGVIAPILLSYFAAQIFGFNTAESIFVGLLLSATSVSISVQTLRELGWLNSKEGSALLGAAVLDDIIVVILLAIAISFFANSDTNLALLIGKKILFFVVIILAAKWVVPRFIQVFSKFKVTETVLSAGLIICFSFAYFAEYLGVAGIIGTFFAGIAISQTKYKEEIEHKVEPIANGLFVPFFFVSIGLAVSFNGIGSQLGFLTVFSIIAVLSKFIGSGIGARVSGFNNRSSMGIGAGMISRGEVALIIAAMGLDSGLLPIEYYTSMIIVVILTTLVTPPLLKVFFGTRTLQVKINKTDVSA</sequence>
<keyword evidence="7" id="KW-0915">Sodium</keyword>
<dbReference type="NCBIfam" id="TIGR00932">
    <property type="entry name" value="2a37"/>
    <property type="match status" value="1"/>
</dbReference>
<feature type="transmembrane region" description="Helical" evidence="11">
    <location>
        <begin position="174"/>
        <end position="196"/>
    </location>
</feature>
<evidence type="ECO:0000256" key="10">
    <source>
        <dbReference type="ARBA" id="ARBA00023201"/>
    </source>
</evidence>
<evidence type="ECO:0000313" key="13">
    <source>
        <dbReference type="EMBL" id="KKK37515.1"/>
    </source>
</evidence>
<feature type="domain" description="Cation/H+ exchanger transmembrane" evidence="12">
    <location>
        <begin position="11"/>
        <end position="370"/>
    </location>
</feature>
<dbReference type="PANTHER" id="PTHR43562">
    <property type="entry name" value="NAPA-TYPE SODIUM/HYDROGEN ANTIPORTER"/>
    <property type="match status" value="1"/>
</dbReference>
<organism evidence="13 14">
    <name type="scientific">Mesobacillus campisalis</name>
    <dbReference type="NCBI Taxonomy" id="1408103"/>
    <lineage>
        <taxon>Bacteria</taxon>
        <taxon>Bacillati</taxon>
        <taxon>Bacillota</taxon>
        <taxon>Bacilli</taxon>
        <taxon>Bacillales</taxon>
        <taxon>Bacillaceae</taxon>
        <taxon>Mesobacillus</taxon>
    </lineage>
</organism>
<feature type="transmembrane region" description="Helical" evidence="11">
    <location>
        <begin position="208"/>
        <end position="226"/>
    </location>
</feature>
<feature type="transmembrane region" description="Helical" evidence="11">
    <location>
        <begin position="262"/>
        <end position="283"/>
    </location>
</feature>
<dbReference type="EMBL" id="LAYY01000014">
    <property type="protein sequence ID" value="KKK37515.1"/>
    <property type="molecule type" value="Genomic_DNA"/>
</dbReference>
<dbReference type="PATRIC" id="fig|1408103.3.peg.3108"/>
<dbReference type="AlphaFoldDB" id="A0A0M2SY22"/>
<dbReference type="InterPro" id="IPR006153">
    <property type="entry name" value="Cation/H_exchanger_TM"/>
</dbReference>
<dbReference type="Proteomes" id="UP000034166">
    <property type="component" value="Unassembled WGS sequence"/>
</dbReference>
<gene>
    <name evidence="13" type="ORF">WQ57_13830</name>
</gene>
<evidence type="ECO:0000256" key="7">
    <source>
        <dbReference type="ARBA" id="ARBA00023053"/>
    </source>
</evidence>
<dbReference type="GO" id="GO:0008324">
    <property type="term" value="F:monoatomic cation transmembrane transporter activity"/>
    <property type="evidence" value="ECO:0007669"/>
    <property type="project" value="InterPro"/>
</dbReference>
<keyword evidence="6 11" id="KW-1133">Transmembrane helix</keyword>
<keyword evidence="4" id="KW-0050">Antiport</keyword>
<dbReference type="Pfam" id="PF00999">
    <property type="entry name" value="Na_H_Exchanger"/>
    <property type="match status" value="1"/>
</dbReference>
<reference evidence="13 14" key="1">
    <citation type="submission" date="2015-04" db="EMBL/GenBank/DDBJ databases">
        <title>Taxonomic description and genome sequence of Bacillus campisalis sp. nov., a novel member of the genus Bacillus isolated from solar saltern.</title>
        <authorList>
            <person name="Mathan Kumar R."/>
            <person name="Kaur G."/>
            <person name="Kumar A."/>
            <person name="Singh N.K."/>
            <person name="Kaur N."/>
            <person name="Kumar N."/>
            <person name="Mayilraj S."/>
        </authorList>
    </citation>
    <scope>NUCLEOTIDE SEQUENCE [LARGE SCALE GENOMIC DNA]</scope>
    <source>
        <strain evidence="13 14">SA2-6</strain>
    </source>
</reference>
<dbReference type="OrthoDB" id="9793589at2"/>
<proteinExistence type="inferred from homology"/>
<dbReference type="InterPro" id="IPR004771">
    <property type="entry name" value="K/H_exchanger"/>
</dbReference>
<dbReference type="GO" id="GO:0006814">
    <property type="term" value="P:sodium ion transport"/>
    <property type="evidence" value="ECO:0007669"/>
    <property type="project" value="UniProtKB-KW"/>
</dbReference>
<keyword evidence="14" id="KW-1185">Reference proteome</keyword>
<dbReference type="GO" id="GO:0016020">
    <property type="term" value="C:membrane"/>
    <property type="evidence" value="ECO:0007669"/>
    <property type="project" value="UniProtKB-SubCell"/>
</dbReference>
<accession>A0A0M2SY22</accession>
<keyword evidence="5 11" id="KW-0812">Transmembrane</keyword>
<feature type="transmembrane region" description="Helical" evidence="11">
    <location>
        <begin position="289"/>
        <end position="309"/>
    </location>
</feature>
<keyword evidence="8" id="KW-0406">Ion transport</keyword>
<comment type="similarity">
    <text evidence="2">Belongs to the monovalent cation:proton antiporter 2 (CPA2) transporter (TC 2.A.37) family.</text>
</comment>
<keyword evidence="3" id="KW-0813">Transport</keyword>
<evidence type="ECO:0000256" key="1">
    <source>
        <dbReference type="ARBA" id="ARBA00004141"/>
    </source>
</evidence>
<comment type="subcellular location">
    <subcellularLocation>
        <location evidence="1">Membrane</location>
        <topology evidence="1">Multi-pass membrane protein</topology>
    </subcellularLocation>
</comment>
<evidence type="ECO:0000313" key="14">
    <source>
        <dbReference type="Proteomes" id="UP000034166"/>
    </source>
</evidence>
<evidence type="ECO:0000256" key="9">
    <source>
        <dbReference type="ARBA" id="ARBA00023136"/>
    </source>
</evidence>
<dbReference type="RefSeq" id="WP_046524358.1">
    <property type="nucleotide sequence ID" value="NZ_LAYY01000014.1"/>
</dbReference>
<dbReference type="GO" id="GO:0015297">
    <property type="term" value="F:antiporter activity"/>
    <property type="evidence" value="ECO:0007669"/>
    <property type="project" value="UniProtKB-KW"/>
</dbReference>
<protein>
    <submittedName>
        <fullName evidence="13">Sodium:proton antiporter</fullName>
    </submittedName>
</protein>
<evidence type="ECO:0000256" key="5">
    <source>
        <dbReference type="ARBA" id="ARBA00022692"/>
    </source>
</evidence>
<evidence type="ECO:0000259" key="12">
    <source>
        <dbReference type="Pfam" id="PF00999"/>
    </source>
</evidence>
<evidence type="ECO:0000256" key="11">
    <source>
        <dbReference type="SAM" id="Phobius"/>
    </source>
</evidence>
<evidence type="ECO:0000256" key="4">
    <source>
        <dbReference type="ARBA" id="ARBA00022449"/>
    </source>
</evidence>
<keyword evidence="9 11" id="KW-0472">Membrane</keyword>